<dbReference type="STRING" id="574375.AZF08_14640"/>
<evidence type="ECO:0000259" key="2">
    <source>
        <dbReference type="Pfam" id="PF08327"/>
    </source>
</evidence>
<dbReference type="Proteomes" id="UP000027778">
    <property type="component" value="Unassembled WGS sequence"/>
</dbReference>
<dbReference type="Gene3D" id="3.30.530.20">
    <property type="match status" value="1"/>
</dbReference>
<dbReference type="Pfam" id="PF08327">
    <property type="entry name" value="AHSA1"/>
    <property type="match status" value="1"/>
</dbReference>
<dbReference type="CDD" id="cd07812">
    <property type="entry name" value="SRPBCC"/>
    <property type="match status" value="1"/>
</dbReference>
<comment type="caution">
    <text evidence="3">The sequence shown here is derived from an EMBL/GenBank/DDBJ whole genome shotgun (WGS) entry which is preliminary data.</text>
</comment>
<name>A0A073K7N8_9BACI</name>
<reference evidence="3 4" key="1">
    <citation type="submission" date="2014-06" db="EMBL/GenBank/DDBJ databases">
        <title>Draft genome sequence of Bacillus gaemokensis JCM 15801 (MCCC 1A00707).</title>
        <authorList>
            <person name="Lai Q."/>
            <person name="Liu Y."/>
            <person name="Shao Z."/>
        </authorList>
    </citation>
    <scope>NUCLEOTIDE SEQUENCE [LARGE SCALE GENOMIC DNA]</scope>
    <source>
        <strain evidence="3 4">JCM 15801</strain>
    </source>
</reference>
<dbReference type="OrthoDB" id="2389233at2"/>
<gene>
    <name evidence="3" type="ORF">BAGA_10275</name>
</gene>
<proteinExistence type="inferred from homology"/>
<dbReference type="RefSeq" id="WP_033675951.1">
    <property type="nucleotide sequence ID" value="NZ_JOTM01000018.1"/>
</dbReference>
<feature type="domain" description="Activator of Hsp90 ATPase homologue 1/2-like C-terminal" evidence="2">
    <location>
        <begin position="10"/>
        <end position="132"/>
    </location>
</feature>
<dbReference type="EMBL" id="JOTM01000018">
    <property type="protein sequence ID" value="KEK23304.1"/>
    <property type="molecule type" value="Genomic_DNA"/>
</dbReference>
<keyword evidence="4" id="KW-1185">Reference proteome</keyword>
<dbReference type="InterPro" id="IPR013538">
    <property type="entry name" value="ASHA1/2-like_C"/>
</dbReference>
<evidence type="ECO:0000313" key="3">
    <source>
        <dbReference type="EMBL" id="KEK23304.1"/>
    </source>
</evidence>
<dbReference type="InterPro" id="IPR023393">
    <property type="entry name" value="START-like_dom_sf"/>
</dbReference>
<organism evidence="3 4">
    <name type="scientific">Bacillus gaemokensis</name>
    <dbReference type="NCBI Taxonomy" id="574375"/>
    <lineage>
        <taxon>Bacteria</taxon>
        <taxon>Bacillati</taxon>
        <taxon>Bacillota</taxon>
        <taxon>Bacilli</taxon>
        <taxon>Bacillales</taxon>
        <taxon>Bacillaceae</taxon>
        <taxon>Bacillus</taxon>
        <taxon>Bacillus cereus group</taxon>
    </lineage>
</organism>
<evidence type="ECO:0000256" key="1">
    <source>
        <dbReference type="ARBA" id="ARBA00006817"/>
    </source>
</evidence>
<comment type="similarity">
    <text evidence="1">Belongs to the AHA1 family.</text>
</comment>
<sequence length="152" mass="17774">MSFAFEILIRAPIDVVFDYVNDDEKIKEWNTLVIENRYSSSVAKENPRVGDKYITVQKIGKKVYEFEVELLEYEAPYIVSVGGEMKQGYSTTTYILEEDETLLTLIAEYEPSNLFYNIIYKLTGWMSRGLYMHQIERLAECVESTYNKEKGM</sequence>
<dbReference type="AlphaFoldDB" id="A0A073K7N8"/>
<accession>A0A073K7N8</accession>
<evidence type="ECO:0000313" key="4">
    <source>
        <dbReference type="Proteomes" id="UP000027778"/>
    </source>
</evidence>
<dbReference type="eggNOG" id="COG3832">
    <property type="taxonomic scope" value="Bacteria"/>
</dbReference>
<protein>
    <recommendedName>
        <fullName evidence="2">Activator of Hsp90 ATPase homologue 1/2-like C-terminal domain-containing protein</fullName>
    </recommendedName>
</protein>
<dbReference type="SUPFAM" id="SSF55961">
    <property type="entry name" value="Bet v1-like"/>
    <property type="match status" value="1"/>
</dbReference>